<dbReference type="PANTHER" id="PTHR24212:SF8">
    <property type="entry name" value="LIM ZINC FINGER DOMAIN CONTAINING PROTEIN"/>
    <property type="match status" value="1"/>
</dbReference>
<accession>A0A016WNV1</accession>
<evidence type="ECO:0000256" key="6">
    <source>
        <dbReference type="PROSITE-ProRule" id="PRU00125"/>
    </source>
</evidence>
<evidence type="ECO:0000256" key="2">
    <source>
        <dbReference type="ARBA" id="ARBA00022723"/>
    </source>
</evidence>
<dbReference type="CDD" id="cd08368">
    <property type="entry name" value="LIM"/>
    <property type="match status" value="1"/>
</dbReference>
<dbReference type="InterPro" id="IPR001781">
    <property type="entry name" value="Znf_LIM"/>
</dbReference>
<evidence type="ECO:0000313" key="9">
    <source>
        <dbReference type="Proteomes" id="UP000024635"/>
    </source>
</evidence>
<feature type="domain" description="LIM zinc-binding" evidence="7">
    <location>
        <begin position="82"/>
        <end position="146"/>
    </location>
</feature>
<evidence type="ECO:0000256" key="3">
    <source>
        <dbReference type="ARBA" id="ARBA00022737"/>
    </source>
</evidence>
<keyword evidence="2 6" id="KW-0479">Metal-binding</keyword>
<keyword evidence="4 6" id="KW-0862">Zinc</keyword>
<evidence type="ECO:0000256" key="4">
    <source>
        <dbReference type="ARBA" id="ARBA00022833"/>
    </source>
</evidence>
<reference evidence="9" key="1">
    <citation type="journal article" date="2015" name="Nat. Genet.">
        <title>The genome and transcriptome of the zoonotic hookworm Ancylostoma ceylanicum identify infection-specific gene families.</title>
        <authorList>
            <person name="Schwarz E.M."/>
            <person name="Hu Y."/>
            <person name="Antoshechkin I."/>
            <person name="Miller M.M."/>
            <person name="Sternberg P.W."/>
            <person name="Aroian R.V."/>
        </authorList>
    </citation>
    <scope>NUCLEOTIDE SEQUENCE</scope>
    <source>
        <strain evidence="9">HY135</strain>
    </source>
</reference>
<dbReference type="STRING" id="53326.A0A016WNV1"/>
<dbReference type="GO" id="GO:0046872">
    <property type="term" value="F:metal ion binding"/>
    <property type="evidence" value="ECO:0007669"/>
    <property type="project" value="UniProtKB-KW"/>
</dbReference>
<evidence type="ECO:0000256" key="5">
    <source>
        <dbReference type="ARBA" id="ARBA00023038"/>
    </source>
</evidence>
<keyword evidence="3" id="KW-0677">Repeat</keyword>
<name>A0A016WNV1_9BILA</name>
<dbReference type="PROSITE" id="PS50023">
    <property type="entry name" value="LIM_DOMAIN_2"/>
    <property type="match status" value="1"/>
</dbReference>
<evidence type="ECO:0000259" key="7">
    <source>
        <dbReference type="PROSITE" id="PS50023"/>
    </source>
</evidence>
<comment type="caution">
    <text evidence="8">The sequence shown here is derived from an EMBL/GenBank/DDBJ whole genome shotgun (WGS) entry which is preliminary data.</text>
</comment>
<dbReference type="EMBL" id="JARK01000168">
    <property type="protein sequence ID" value="EYC41479.1"/>
    <property type="molecule type" value="Genomic_DNA"/>
</dbReference>
<dbReference type="Gene3D" id="2.10.110.10">
    <property type="entry name" value="Cysteine Rich Protein"/>
    <property type="match status" value="2"/>
</dbReference>
<sequence>MPGDGSNGPTQRKTLLACCTAVEKGSSDPESSKGEIVFAAGRLWHKQHFWCTECKAPLLNMEYYVSGNNVVCFDCHLDDISPKCEGCGRAVYEEYLSVDGKSFHHDCFLCTRCRNPMPGLAATFSTAFRVQRKYSVFQNFLMRKNSRKKLVIIATQSPVANTNTTFKGSVPAQVRF</sequence>
<organism evidence="8 9">
    <name type="scientific">Ancylostoma ceylanicum</name>
    <dbReference type="NCBI Taxonomy" id="53326"/>
    <lineage>
        <taxon>Eukaryota</taxon>
        <taxon>Metazoa</taxon>
        <taxon>Ecdysozoa</taxon>
        <taxon>Nematoda</taxon>
        <taxon>Chromadorea</taxon>
        <taxon>Rhabditida</taxon>
        <taxon>Rhabditina</taxon>
        <taxon>Rhabditomorpha</taxon>
        <taxon>Strongyloidea</taxon>
        <taxon>Ancylostomatidae</taxon>
        <taxon>Ancylostomatinae</taxon>
        <taxon>Ancylostoma</taxon>
    </lineage>
</organism>
<gene>
    <name evidence="8" type="primary">Acey_s0568.g63</name>
    <name evidence="8" type="ORF">Y032_0568g63</name>
</gene>
<keyword evidence="5 6" id="KW-0440">LIM domain</keyword>
<protein>
    <recommendedName>
        <fullName evidence="7">LIM zinc-binding domain-containing protein</fullName>
    </recommendedName>
</protein>
<comment type="similarity">
    <text evidence="1">Belongs to the zyxin/ajuba family.</text>
</comment>
<evidence type="ECO:0000256" key="1">
    <source>
        <dbReference type="ARBA" id="ARBA00009611"/>
    </source>
</evidence>
<dbReference type="SMART" id="SM00132">
    <property type="entry name" value="LIM"/>
    <property type="match status" value="2"/>
</dbReference>
<keyword evidence="9" id="KW-1185">Reference proteome</keyword>
<evidence type="ECO:0000313" key="8">
    <source>
        <dbReference type="EMBL" id="EYC41479.1"/>
    </source>
</evidence>
<dbReference type="AlphaFoldDB" id="A0A016WNV1"/>
<dbReference type="PROSITE" id="PS00478">
    <property type="entry name" value="LIM_DOMAIN_1"/>
    <property type="match status" value="1"/>
</dbReference>
<dbReference type="PANTHER" id="PTHR24212">
    <property type="entry name" value="ZYXIN/TRIP6"/>
    <property type="match status" value="1"/>
</dbReference>
<dbReference type="Proteomes" id="UP000024635">
    <property type="component" value="Unassembled WGS sequence"/>
</dbReference>
<dbReference type="OrthoDB" id="1112565at2759"/>
<proteinExistence type="inferred from homology"/>
<dbReference type="Pfam" id="PF00412">
    <property type="entry name" value="LIM"/>
    <property type="match status" value="2"/>
</dbReference>
<dbReference type="SUPFAM" id="SSF57716">
    <property type="entry name" value="Glucocorticoid receptor-like (DNA-binding domain)"/>
    <property type="match status" value="1"/>
</dbReference>